<evidence type="ECO:0000313" key="1">
    <source>
        <dbReference type="EMBL" id="AWV32461.1"/>
    </source>
</evidence>
<dbReference type="EMBL" id="CP021965">
    <property type="protein sequence ID" value="AWV32461.1"/>
    <property type="molecule type" value="Genomic_DNA"/>
</dbReference>
<reference evidence="1 2" key="1">
    <citation type="submission" date="2017-06" db="EMBL/GenBank/DDBJ databases">
        <title>Complete genome sequence of Paenibacillus odorifer CBA7130.</title>
        <authorList>
            <person name="Nam Y.-D."/>
            <person name="Kang J."/>
            <person name="Chung W.-H."/>
        </authorList>
    </citation>
    <scope>NUCLEOTIDE SEQUENCE [LARGE SCALE GENOMIC DNA]</scope>
    <source>
        <strain evidence="1 2">CBA7130</strain>
    </source>
</reference>
<gene>
    <name evidence="1" type="ORF">CD191_07445</name>
</gene>
<dbReference type="AlphaFoldDB" id="A0AAD0P270"/>
<sequence>MSLYLLLYKPLYGMARARTEVPLIEIGKMMPPTCLLWLPVIRICWIQTTLTTLTTLIILTTTIITTEITRITILDLTAGGIAGVETADIVAVETAVGVEMLAGAVVIN</sequence>
<accession>A0AAD0P270</accession>
<name>A0AAD0P270_9BACL</name>
<protein>
    <submittedName>
        <fullName evidence="1">Uncharacterized protein</fullName>
    </submittedName>
</protein>
<proteinExistence type="predicted"/>
<dbReference type="Proteomes" id="UP000249163">
    <property type="component" value="Chromosome"/>
</dbReference>
<organism evidence="1 2">
    <name type="scientific">Paenibacillus odorifer</name>
    <dbReference type="NCBI Taxonomy" id="189426"/>
    <lineage>
        <taxon>Bacteria</taxon>
        <taxon>Bacillati</taxon>
        <taxon>Bacillota</taxon>
        <taxon>Bacilli</taxon>
        <taxon>Bacillales</taxon>
        <taxon>Paenibacillaceae</taxon>
        <taxon>Paenibacillus</taxon>
    </lineage>
</organism>
<evidence type="ECO:0000313" key="2">
    <source>
        <dbReference type="Proteomes" id="UP000249163"/>
    </source>
</evidence>